<dbReference type="Proteomes" id="UP000256977">
    <property type="component" value="Unassembled WGS sequence"/>
</dbReference>
<dbReference type="InterPro" id="IPR008979">
    <property type="entry name" value="Galactose-bd-like_sf"/>
</dbReference>
<accession>A0A3D9KGD4</accession>
<dbReference type="SUPFAM" id="SSF49303">
    <property type="entry name" value="beta-Galactosidase/glucuronidase domain"/>
    <property type="match status" value="1"/>
</dbReference>
<evidence type="ECO:0000313" key="8">
    <source>
        <dbReference type="EMBL" id="RED85525.1"/>
    </source>
</evidence>
<dbReference type="GO" id="GO:0006516">
    <property type="term" value="P:glycoprotein catabolic process"/>
    <property type="evidence" value="ECO:0007669"/>
    <property type="project" value="TreeGrafter"/>
</dbReference>
<protein>
    <recommendedName>
        <fullName evidence="3">beta-mannosidase</fullName>
        <ecNumber evidence="3">3.2.1.25</ecNumber>
    </recommendedName>
</protein>
<dbReference type="InterPro" id="IPR054593">
    <property type="entry name" value="Beta-mannosidase-like_N2"/>
</dbReference>
<evidence type="ECO:0000259" key="6">
    <source>
        <dbReference type="Pfam" id="PF00703"/>
    </source>
</evidence>
<dbReference type="InterPro" id="IPR013783">
    <property type="entry name" value="Ig-like_fold"/>
</dbReference>
<evidence type="ECO:0000313" key="9">
    <source>
        <dbReference type="Proteomes" id="UP000256977"/>
    </source>
</evidence>
<dbReference type="GO" id="GO:0004567">
    <property type="term" value="F:beta-mannosidase activity"/>
    <property type="evidence" value="ECO:0007669"/>
    <property type="project" value="UniProtKB-EC"/>
</dbReference>
<dbReference type="AlphaFoldDB" id="A0A3D9KGD4"/>
<dbReference type="Pfam" id="PF00703">
    <property type="entry name" value="Glyco_hydro_2"/>
    <property type="match status" value="1"/>
</dbReference>
<dbReference type="EMBL" id="QRDZ01000004">
    <property type="protein sequence ID" value="RED85525.1"/>
    <property type="molecule type" value="Genomic_DNA"/>
</dbReference>
<dbReference type="GO" id="GO:0005975">
    <property type="term" value="P:carbohydrate metabolic process"/>
    <property type="evidence" value="ECO:0007669"/>
    <property type="project" value="InterPro"/>
</dbReference>
<evidence type="ECO:0000259" key="7">
    <source>
        <dbReference type="Pfam" id="PF22666"/>
    </source>
</evidence>
<comment type="catalytic activity">
    <reaction evidence="1">
        <text>Hydrolysis of terminal, non-reducing beta-D-mannose residues in beta-D-mannosides.</text>
        <dbReference type="EC" id="3.2.1.25"/>
    </reaction>
</comment>
<reference evidence="8 9" key="1">
    <citation type="submission" date="2018-07" db="EMBL/GenBank/DDBJ databases">
        <title>Genomic Encyclopedia of Type Strains, Phase III (KMG-III): the genomes of soil and plant-associated and newly described type strains.</title>
        <authorList>
            <person name="Whitman W."/>
        </authorList>
    </citation>
    <scope>NUCLEOTIDE SEQUENCE [LARGE SCALE GENOMIC DNA]</scope>
    <source>
        <strain evidence="8 9">CECT 7287</strain>
    </source>
</reference>
<evidence type="ECO:0000256" key="5">
    <source>
        <dbReference type="ARBA" id="ARBA00023295"/>
    </source>
</evidence>
<dbReference type="Gene3D" id="3.20.20.80">
    <property type="entry name" value="Glycosidases"/>
    <property type="match status" value="1"/>
</dbReference>
<feature type="domain" description="Beta-mannosidase-like galactose-binding" evidence="7">
    <location>
        <begin position="23"/>
        <end position="192"/>
    </location>
</feature>
<evidence type="ECO:0000256" key="1">
    <source>
        <dbReference type="ARBA" id="ARBA00000829"/>
    </source>
</evidence>
<evidence type="ECO:0000256" key="2">
    <source>
        <dbReference type="ARBA" id="ARBA00007401"/>
    </source>
</evidence>
<gene>
    <name evidence="8" type="ORF">DFP98_104230</name>
</gene>
<dbReference type="Pfam" id="PF22666">
    <property type="entry name" value="Glyco_hydro_2_N2"/>
    <property type="match status" value="1"/>
</dbReference>
<dbReference type="InterPro" id="IPR036156">
    <property type="entry name" value="Beta-gal/glucu_dom_sf"/>
</dbReference>
<dbReference type="InterPro" id="IPR050887">
    <property type="entry name" value="Beta-mannosidase_GH2"/>
</dbReference>
<dbReference type="InterPro" id="IPR006102">
    <property type="entry name" value="Ig-like_GH2"/>
</dbReference>
<dbReference type="SUPFAM" id="SSF51445">
    <property type="entry name" value="(Trans)glycosidases"/>
    <property type="match status" value="1"/>
</dbReference>
<keyword evidence="5" id="KW-0326">Glycosidase</keyword>
<organism evidence="8 9">
    <name type="scientific">Cohnella phaseoli</name>
    <dbReference type="NCBI Taxonomy" id="456490"/>
    <lineage>
        <taxon>Bacteria</taxon>
        <taxon>Bacillati</taxon>
        <taxon>Bacillota</taxon>
        <taxon>Bacilli</taxon>
        <taxon>Bacillales</taxon>
        <taxon>Paenibacillaceae</taxon>
        <taxon>Cohnella</taxon>
    </lineage>
</organism>
<name>A0A3D9KGD4_9BACL</name>
<dbReference type="PANTHER" id="PTHR43730">
    <property type="entry name" value="BETA-MANNOSIDASE"/>
    <property type="match status" value="1"/>
</dbReference>
<keyword evidence="9" id="KW-1185">Reference proteome</keyword>
<comment type="similarity">
    <text evidence="2">Belongs to the glycosyl hydrolase 2 family.</text>
</comment>
<evidence type="ECO:0000256" key="4">
    <source>
        <dbReference type="ARBA" id="ARBA00022801"/>
    </source>
</evidence>
<dbReference type="InterPro" id="IPR017853">
    <property type="entry name" value="GH"/>
</dbReference>
<sequence>MIELNENWKLSWSGLGYDASMAWRMARKEEGWLDCSLPCDIHVPLIENKVIEEPTVGLNFFDSEWTEKKAWWFKKVFDLDPDTMGEYVSLVIENIDCHGDIFLNGVHLGHHANAYYPFEKDVKNEIKEKDNELIIRVTAGLERVAEAEYEGVSKNIGMLLGYRRGDARRIAVRKPHYGFGWDWCPRIPTCGIGSIAIKTYSAATIKEVCVRTEAIAANNNEARLALEIVLDHPNPLQTADLDVEIEILDGREVVYSEKKNLLLCSGLNYLNTQSIIPDAKLWWPHGYGQPHRYAIKVKGLHASTVLCEYEAKFGIRKVELDVSKINDRERAFGLVVNGRKIFCKGGNWVPPDSMYLRAPNSSYRQLIEEAVEANLNMLRVWGGGLYERELFYELCDEKGIMVWQDLMFACALYPDRDERFKLEVSAELDYQTRRLRNHPSLVLWCGNNENQMVYDLFFEDHKHWEFAGGRIFNAIAPEIVHRNCPDIPYWNGSPYGGEHPNGTQAGDSHEWFISAFAERFEDKITPEVYDALNAKFVSEFGHVGPCKPSSVKRYLATDTIELNSEAFKMHSNAVTYNEPGYGLIGEAIEKHYRKMEGISAEDYLLFGGLWQGLMLEYALDTMRSKPHCDGAIFWMYNDCWGEVGWTIIDYYLERKISFPFVRRAFDSRRLVIRIEENAAVVYGINETEEDLSLEAEFGYASYDGKVRLTANKPIVIKKHSRSPVLRFDLDASLDPVQGCWFVKPSENEVNTAILRLNEFSKREIGQARLSVSNFERIGQSEIAFDVQTDRYAHAVHFGLADGWKVSDEYFDLLPLQSKRIVVQGVPQEVNEQTIRATSVYFG</sequence>
<feature type="domain" description="Glycoside hydrolase family 2 immunoglobulin-like beta-sandwich" evidence="6">
    <location>
        <begin position="205"/>
        <end position="316"/>
    </location>
</feature>
<dbReference type="Gene3D" id="2.60.120.260">
    <property type="entry name" value="Galactose-binding domain-like"/>
    <property type="match status" value="1"/>
</dbReference>
<proteinExistence type="inferred from homology"/>
<dbReference type="PANTHER" id="PTHR43730:SF1">
    <property type="entry name" value="BETA-MANNOSIDASE"/>
    <property type="match status" value="1"/>
</dbReference>
<dbReference type="EC" id="3.2.1.25" evidence="3"/>
<dbReference type="RefSeq" id="WP_116059944.1">
    <property type="nucleotide sequence ID" value="NZ_QRDZ01000004.1"/>
</dbReference>
<dbReference type="SUPFAM" id="SSF49785">
    <property type="entry name" value="Galactose-binding domain-like"/>
    <property type="match status" value="1"/>
</dbReference>
<dbReference type="FunFam" id="3.20.20.80:FF:000050">
    <property type="entry name" value="Beta-mannosidase B"/>
    <property type="match status" value="1"/>
</dbReference>
<keyword evidence="4" id="KW-0378">Hydrolase</keyword>
<dbReference type="OrthoDB" id="9801077at2"/>
<dbReference type="Gene3D" id="2.60.40.10">
    <property type="entry name" value="Immunoglobulins"/>
    <property type="match status" value="1"/>
</dbReference>
<evidence type="ECO:0000256" key="3">
    <source>
        <dbReference type="ARBA" id="ARBA00012754"/>
    </source>
</evidence>
<comment type="caution">
    <text evidence="8">The sequence shown here is derived from an EMBL/GenBank/DDBJ whole genome shotgun (WGS) entry which is preliminary data.</text>
</comment>